<evidence type="ECO:0000313" key="4">
    <source>
        <dbReference type="Proteomes" id="UP000605846"/>
    </source>
</evidence>
<sequence length="348" mass="38451">MRFTLINITTAVCLAVASQAAPIRLQELSPRNSGQSATTVANDIHSDQFGADKETVVISAVRDSVLKRRSFTRRGEDDSDRDVEQKGYHDNSQEEGRHKEDKDKDCNKNNHENDDSGDKGEDSTDNDADISEDSEGPDDQDDEHPETEDHDEDRDDIDNNDKETPKDIEDDDAAANIEKDTSNEGDRFSDILKNDFEKRGDVGDGYGDHGVPKEEGHFEGSDDDINSTGEALIRGDDVLPVEDNGLKDADDSIPDKGGDSDTSKVDQDDDRSGPIESGFDGEGGYRCPPGFNFYDSLNIADPIDYDWSDAQESEADRIIQKTKWEKLNGFAIHTANRALCKLSGISKR</sequence>
<keyword evidence="4" id="KW-1185">Reference proteome</keyword>
<feature type="compositionally biased region" description="Basic and acidic residues" evidence="1">
    <location>
        <begin position="82"/>
        <end position="122"/>
    </location>
</feature>
<feature type="compositionally biased region" description="Acidic residues" evidence="1">
    <location>
        <begin position="123"/>
        <end position="156"/>
    </location>
</feature>
<dbReference type="Proteomes" id="UP000605846">
    <property type="component" value="Unassembled WGS sequence"/>
</dbReference>
<proteinExistence type="predicted"/>
<feature type="compositionally biased region" description="Basic and acidic residues" evidence="1">
    <location>
        <begin position="177"/>
        <end position="220"/>
    </location>
</feature>
<gene>
    <name evidence="3" type="ORF">EC973_000075</name>
</gene>
<feature type="compositionally biased region" description="Basic and acidic residues" evidence="1">
    <location>
        <begin position="157"/>
        <end position="167"/>
    </location>
</feature>
<dbReference type="AlphaFoldDB" id="A0A8H7BZT3"/>
<feature type="signal peptide" evidence="2">
    <location>
        <begin position="1"/>
        <end position="20"/>
    </location>
</feature>
<evidence type="ECO:0000256" key="1">
    <source>
        <dbReference type="SAM" id="MobiDB-lite"/>
    </source>
</evidence>
<protein>
    <submittedName>
        <fullName evidence="3">Uncharacterized protein</fullName>
    </submittedName>
</protein>
<dbReference type="EMBL" id="JABAYA010000001">
    <property type="protein sequence ID" value="KAF7732800.1"/>
    <property type="molecule type" value="Genomic_DNA"/>
</dbReference>
<feature type="compositionally biased region" description="Basic and acidic residues" evidence="1">
    <location>
        <begin position="244"/>
        <end position="273"/>
    </location>
</feature>
<evidence type="ECO:0000313" key="3">
    <source>
        <dbReference type="EMBL" id="KAF7732800.1"/>
    </source>
</evidence>
<feature type="chain" id="PRO_5034068676" evidence="2">
    <location>
        <begin position="21"/>
        <end position="348"/>
    </location>
</feature>
<organism evidence="3 4">
    <name type="scientific">Apophysomyces ossiformis</name>
    <dbReference type="NCBI Taxonomy" id="679940"/>
    <lineage>
        <taxon>Eukaryota</taxon>
        <taxon>Fungi</taxon>
        <taxon>Fungi incertae sedis</taxon>
        <taxon>Mucoromycota</taxon>
        <taxon>Mucoromycotina</taxon>
        <taxon>Mucoromycetes</taxon>
        <taxon>Mucorales</taxon>
        <taxon>Mucorineae</taxon>
        <taxon>Mucoraceae</taxon>
        <taxon>Apophysomyces</taxon>
    </lineage>
</organism>
<name>A0A8H7BZT3_9FUNG</name>
<keyword evidence="2" id="KW-0732">Signal</keyword>
<comment type="caution">
    <text evidence="3">The sequence shown here is derived from an EMBL/GenBank/DDBJ whole genome shotgun (WGS) entry which is preliminary data.</text>
</comment>
<accession>A0A8H7BZT3</accession>
<evidence type="ECO:0000256" key="2">
    <source>
        <dbReference type="SAM" id="SignalP"/>
    </source>
</evidence>
<reference evidence="3" key="1">
    <citation type="submission" date="2020-01" db="EMBL/GenBank/DDBJ databases">
        <title>Genome Sequencing of Three Apophysomyces-Like Fungal Strains Confirms a Novel Fungal Genus in the Mucoromycota with divergent Burkholderia-like Endosymbiotic Bacteria.</title>
        <authorList>
            <person name="Stajich J.E."/>
            <person name="Macias A.M."/>
            <person name="Carter-House D."/>
            <person name="Lovett B."/>
            <person name="Kasson L.R."/>
            <person name="Berry K."/>
            <person name="Grigoriev I."/>
            <person name="Chang Y."/>
            <person name="Spatafora J."/>
            <person name="Kasson M.T."/>
        </authorList>
    </citation>
    <scope>NUCLEOTIDE SEQUENCE</scope>
    <source>
        <strain evidence="3">NRRL A-21654</strain>
    </source>
</reference>
<feature type="region of interest" description="Disordered" evidence="1">
    <location>
        <begin position="71"/>
        <end position="285"/>
    </location>
</feature>